<reference evidence="1 2" key="1">
    <citation type="submission" date="2021-12" db="EMBL/GenBank/DDBJ databases">
        <title>High titer production of polyol ester of fatty acids by Rhodotorula paludigena BS15 towards product separation-free biomass refinery.</title>
        <authorList>
            <person name="Mano J."/>
            <person name="Ono H."/>
            <person name="Tanaka T."/>
            <person name="Naito K."/>
            <person name="Sushida H."/>
            <person name="Ike M."/>
            <person name="Tokuyasu K."/>
            <person name="Kitaoka M."/>
        </authorList>
    </citation>
    <scope>NUCLEOTIDE SEQUENCE [LARGE SCALE GENOMIC DNA]</scope>
    <source>
        <strain evidence="1 2">BS15</strain>
    </source>
</reference>
<sequence length="445" mass="49738">MDVPLLPILPGLYVHRYVDRPLLELQTLRSWILTCRSFVASGRRALYRSPSKQTGLYLSRDKAYNLLQTLKQHPNLQGSVRELTHLASSVSTFVRSPCGPYSSAIHRSIAPFEWQSEMLRLCTQVTRATVALTDTDQALEVARLLMAGRAVQNIICRFVEPKVNNEHAIVRALARGLGGTTMPRLDSISLQLTKHVHATTKRPHYVTRKLSVDVSAACLLSVVAYLPKGIAGLRSLEIRLGRNMRGLDFTPLMKALATNYITHFDLRSSSLGVISGYDGSPEDYADAVQGPAVPLAFFGTFKHLRKLELRSCSAMDVARLSLLADSSGATLTHLDLRQTFWGDLTARDLDSAEGHPRPSGFEERVMQVLDRMPRLKYVALGVWPFVVDSDCRCGLRKWAAARGLKLEVEGCYPEDEDGQGWYSDEYDDDDDYLYDGYGHVWGSIY</sequence>
<dbReference type="EMBL" id="BQKY01000002">
    <property type="protein sequence ID" value="GJN87817.1"/>
    <property type="molecule type" value="Genomic_DNA"/>
</dbReference>
<dbReference type="AlphaFoldDB" id="A0AAV5GFI9"/>
<proteinExistence type="predicted"/>
<gene>
    <name evidence="1" type="ORF">Rhopal_000772-T1</name>
</gene>
<evidence type="ECO:0000313" key="2">
    <source>
        <dbReference type="Proteomes" id="UP001342314"/>
    </source>
</evidence>
<name>A0AAV5GFI9_9BASI</name>
<dbReference type="Proteomes" id="UP001342314">
    <property type="component" value="Unassembled WGS sequence"/>
</dbReference>
<evidence type="ECO:0008006" key="3">
    <source>
        <dbReference type="Google" id="ProtNLM"/>
    </source>
</evidence>
<keyword evidence="2" id="KW-1185">Reference proteome</keyword>
<evidence type="ECO:0000313" key="1">
    <source>
        <dbReference type="EMBL" id="GJN87817.1"/>
    </source>
</evidence>
<protein>
    <recommendedName>
        <fullName evidence="3">Proteophosphoglycan 5</fullName>
    </recommendedName>
</protein>
<accession>A0AAV5GFI9</accession>
<comment type="caution">
    <text evidence="1">The sequence shown here is derived from an EMBL/GenBank/DDBJ whole genome shotgun (WGS) entry which is preliminary data.</text>
</comment>
<organism evidence="1 2">
    <name type="scientific">Rhodotorula paludigena</name>
    <dbReference type="NCBI Taxonomy" id="86838"/>
    <lineage>
        <taxon>Eukaryota</taxon>
        <taxon>Fungi</taxon>
        <taxon>Dikarya</taxon>
        <taxon>Basidiomycota</taxon>
        <taxon>Pucciniomycotina</taxon>
        <taxon>Microbotryomycetes</taxon>
        <taxon>Sporidiobolales</taxon>
        <taxon>Sporidiobolaceae</taxon>
        <taxon>Rhodotorula</taxon>
    </lineage>
</organism>